<accession>A0A1I8HMR2</accession>
<dbReference type="InterPro" id="IPR008145">
    <property type="entry name" value="GK/Ca_channel_bsu"/>
</dbReference>
<evidence type="ECO:0000313" key="9">
    <source>
        <dbReference type="WBParaSite" id="maker-uti_cns_0006996-snap-gene-0.2-mRNA-1"/>
    </source>
</evidence>
<dbReference type="PROSITE" id="PS50052">
    <property type="entry name" value="GUANYLATE_KINASE_2"/>
    <property type="match status" value="1"/>
</dbReference>
<dbReference type="PANTHER" id="PTHR23117">
    <property type="entry name" value="GUANYLATE KINASE-RELATED"/>
    <property type="match status" value="1"/>
</dbReference>
<dbReference type="PANTHER" id="PTHR23117:SF13">
    <property type="entry name" value="GUANYLATE KINASE"/>
    <property type="match status" value="1"/>
</dbReference>
<dbReference type="InterPro" id="IPR027417">
    <property type="entry name" value="P-loop_NTPase"/>
</dbReference>
<dbReference type="WBParaSite" id="maker-uti_cns_0006996-snap-gene-0.2-mRNA-1">
    <property type="protein sequence ID" value="maker-uti_cns_0006996-snap-gene-0.2-mRNA-1"/>
    <property type="gene ID" value="maker-uti_cns_0006996-snap-gene-0.2"/>
</dbReference>
<keyword evidence="8" id="KW-1185">Reference proteome</keyword>
<evidence type="ECO:0000256" key="2">
    <source>
        <dbReference type="ARBA" id="ARBA00012961"/>
    </source>
</evidence>
<dbReference type="InterPro" id="IPR008144">
    <property type="entry name" value="Guanylate_kin-like_dom"/>
</dbReference>
<protein>
    <recommendedName>
        <fullName evidence="2">guanylate kinase</fullName>
        <ecNumber evidence="2">2.7.4.8</ecNumber>
    </recommendedName>
</protein>
<evidence type="ECO:0000256" key="4">
    <source>
        <dbReference type="ARBA" id="ARBA00022741"/>
    </source>
</evidence>
<proteinExistence type="inferred from homology"/>
<keyword evidence="5" id="KW-0418">Kinase</keyword>
<evidence type="ECO:0000313" key="8">
    <source>
        <dbReference type="Proteomes" id="UP000095280"/>
    </source>
</evidence>
<dbReference type="Proteomes" id="UP000095280">
    <property type="component" value="Unplaced"/>
</dbReference>
<sequence>ICKLQRLPISFVGIVSSSRRIAAMSASTGIRPIVFSGPSGSGKSTLIQRLMERHPGCFRFCVSHTTRQPRAGEKHGQHYWYVTEAEMLADIDAGKFIESTHFAGNRYGTSYKAVTDVINSGQIPVLDVDVQGVKSFKAAKLQPPPTYVYIKAPSMTDLEQRLRARCTDDDEKIRLRLAEAEAGNAYADQAGAYDVVIVNDNLDAAFAELDKFLADDVARALAVKASAS</sequence>
<dbReference type="GO" id="GO:0005829">
    <property type="term" value="C:cytosol"/>
    <property type="evidence" value="ECO:0007669"/>
    <property type="project" value="TreeGrafter"/>
</dbReference>
<dbReference type="Pfam" id="PF00625">
    <property type="entry name" value="Guanylate_kin"/>
    <property type="match status" value="1"/>
</dbReference>
<evidence type="ECO:0000256" key="1">
    <source>
        <dbReference type="ARBA" id="ARBA00005790"/>
    </source>
</evidence>
<organism evidence="8 9">
    <name type="scientific">Macrostomum lignano</name>
    <dbReference type="NCBI Taxonomy" id="282301"/>
    <lineage>
        <taxon>Eukaryota</taxon>
        <taxon>Metazoa</taxon>
        <taxon>Spiralia</taxon>
        <taxon>Lophotrochozoa</taxon>
        <taxon>Platyhelminthes</taxon>
        <taxon>Rhabditophora</taxon>
        <taxon>Macrostomorpha</taxon>
        <taxon>Macrostomida</taxon>
        <taxon>Macrostomidae</taxon>
        <taxon>Macrostomum</taxon>
    </lineage>
</organism>
<comment type="similarity">
    <text evidence="1">Belongs to the guanylate kinase family.</text>
</comment>
<keyword evidence="6" id="KW-0067">ATP-binding</keyword>
<keyword evidence="3" id="KW-0808">Transferase</keyword>
<dbReference type="InterPro" id="IPR017665">
    <property type="entry name" value="Guanylate_kinase"/>
</dbReference>
<evidence type="ECO:0000256" key="3">
    <source>
        <dbReference type="ARBA" id="ARBA00022679"/>
    </source>
</evidence>
<dbReference type="CDD" id="cd00071">
    <property type="entry name" value="GMPK"/>
    <property type="match status" value="1"/>
</dbReference>
<evidence type="ECO:0000259" key="7">
    <source>
        <dbReference type="PROSITE" id="PS50052"/>
    </source>
</evidence>
<keyword evidence="4" id="KW-0547">Nucleotide-binding</keyword>
<dbReference type="GO" id="GO:0005524">
    <property type="term" value="F:ATP binding"/>
    <property type="evidence" value="ECO:0007669"/>
    <property type="project" value="UniProtKB-KW"/>
</dbReference>
<dbReference type="PROSITE" id="PS00856">
    <property type="entry name" value="GUANYLATE_KINASE_1"/>
    <property type="match status" value="1"/>
</dbReference>
<dbReference type="InterPro" id="IPR020590">
    <property type="entry name" value="Guanylate_kinase_CS"/>
</dbReference>
<dbReference type="EC" id="2.7.4.8" evidence="2"/>
<name>A0A1I8HMR2_9PLAT</name>
<dbReference type="NCBIfam" id="TIGR03263">
    <property type="entry name" value="guanyl_kin"/>
    <property type="match status" value="1"/>
</dbReference>
<dbReference type="SMART" id="SM00072">
    <property type="entry name" value="GuKc"/>
    <property type="match status" value="1"/>
</dbReference>
<dbReference type="GO" id="GO:0004385">
    <property type="term" value="F:GMP kinase activity"/>
    <property type="evidence" value="ECO:0007669"/>
    <property type="project" value="UniProtKB-EC"/>
</dbReference>
<evidence type="ECO:0000256" key="5">
    <source>
        <dbReference type="ARBA" id="ARBA00022777"/>
    </source>
</evidence>
<reference evidence="9" key="1">
    <citation type="submission" date="2016-11" db="UniProtKB">
        <authorList>
            <consortium name="WormBaseParasite"/>
        </authorList>
    </citation>
    <scope>IDENTIFICATION</scope>
</reference>
<dbReference type="SUPFAM" id="SSF52540">
    <property type="entry name" value="P-loop containing nucleoside triphosphate hydrolases"/>
    <property type="match status" value="1"/>
</dbReference>
<feature type="domain" description="Guanylate kinase-like" evidence="7">
    <location>
        <begin position="30"/>
        <end position="214"/>
    </location>
</feature>
<dbReference type="FunFam" id="3.40.50.300:FF:000776">
    <property type="entry name" value="Guanylate kinase 2"/>
    <property type="match status" value="1"/>
</dbReference>
<evidence type="ECO:0000256" key="6">
    <source>
        <dbReference type="ARBA" id="ARBA00022840"/>
    </source>
</evidence>
<dbReference type="AlphaFoldDB" id="A0A1I8HMR2"/>
<dbReference type="Gene3D" id="3.40.50.300">
    <property type="entry name" value="P-loop containing nucleotide triphosphate hydrolases"/>
    <property type="match status" value="1"/>
</dbReference>